<evidence type="ECO:0000313" key="2">
    <source>
        <dbReference type="EMBL" id="SNZ19426.1"/>
    </source>
</evidence>
<gene>
    <name evidence="2" type="ORF">SAMN06265368_2511</name>
</gene>
<protein>
    <submittedName>
        <fullName evidence="2">Uncharacterized protein</fullName>
    </submittedName>
</protein>
<keyword evidence="3" id="KW-1185">Reference proteome</keyword>
<dbReference type="RefSeq" id="WP_097153780.1">
    <property type="nucleotide sequence ID" value="NZ_OBEL01000002.1"/>
</dbReference>
<evidence type="ECO:0000313" key="3">
    <source>
        <dbReference type="Proteomes" id="UP000219439"/>
    </source>
</evidence>
<keyword evidence="1" id="KW-0732">Signal</keyword>
<feature type="chain" id="PRO_5012086368" evidence="1">
    <location>
        <begin position="28"/>
        <end position="196"/>
    </location>
</feature>
<organism evidence="2 3">
    <name type="scientific">Cohaesibacter gelatinilyticus</name>
    <dbReference type="NCBI Taxonomy" id="372072"/>
    <lineage>
        <taxon>Bacteria</taxon>
        <taxon>Pseudomonadati</taxon>
        <taxon>Pseudomonadota</taxon>
        <taxon>Alphaproteobacteria</taxon>
        <taxon>Hyphomicrobiales</taxon>
        <taxon>Cohaesibacteraceae</taxon>
    </lineage>
</organism>
<feature type="signal peptide" evidence="1">
    <location>
        <begin position="1"/>
        <end position="27"/>
    </location>
</feature>
<sequence>MNMPKMKTAWRAMTLGTMLCLGAPALAQDDPVDVTPKNCNTPIGMTLKGPLASMVQPRPDYAAYINKHATELDLYKLQNWMDKSREVIFEAEYSKTMSKLQGKLSLANMQLLIKTFDGLFSKNDNPNKQLIDKEIAADHAHFVFISTYKNKRSLVMESSYFVGRCIVTTRLQAPLARFSPRQWMSAANEVDVALMK</sequence>
<reference evidence="2 3" key="1">
    <citation type="submission" date="2017-09" db="EMBL/GenBank/DDBJ databases">
        <authorList>
            <person name="Ehlers B."/>
            <person name="Leendertz F.H."/>
        </authorList>
    </citation>
    <scope>NUCLEOTIDE SEQUENCE [LARGE SCALE GENOMIC DNA]</scope>
    <source>
        <strain evidence="2 3">DSM 18289</strain>
    </source>
</reference>
<dbReference type="AlphaFoldDB" id="A0A285PH11"/>
<name>A0A285PH11_9HYPH</name>
<proteinExistence type="predicted"/>
<accession>A0A285PH11</accession>
<evidence type="ECO:0000256" key="1">
    <source>
        <dbReference type="SAM" id="SignalP"/>
    </source>
</evidence>
<dbReference type="Proteomes" id="UP000219439">
    <property type="component" value="Unassembled WGS sequence"/>
</dbReference>
<dbReference type="EMBL" id="OBEL01000002">
    <property type="protein sequence ID" value="SNZ19426.1"/>
    <property type="molecule type" value="Genomic_DNA"/>
</dbReference>